<sequence length="153" mass="18265">MSSVTRTRSYRDIYAFCILVILFRLERYTSEPHRLFLKNLNPHFSEDEWLNDNVSGAFIPLRWFEYTRKDETNPNDPEYNASIFQERETDKAQLQMLLKFFQKKGAPLDKDKVNYGCMVDIHPHDEWTADHSAHVSLRYLAFIRLYTIARLDP</sequence>
<evidence type="ECO:0000313" key="2">
    <source>
        <dbReference type="Proteomes" id="UP000008493"/>
    </source>
</evidence>
<accession>K5VTL3</accession>
<proteinExistence type="predicted"/>
<name>K5VTL3_AGABU</name>
<dbReference type="Proteomes" id="UP000008493">
    <property type="component" value="Unassembled WGS sequence"/>
</dbReference>
<protein>
    <submittedName>
        <fullName evidence="1">Uncharacterized protein</fullName>
    </submittedName>
</protein>
<dbReference type="AlphaFoldDB" id="K5VTL3"/>
<organism evidence="1 2">
    <name type="scientific">Agaricus bisporus var. burnettii (strain JB137-S8 / ATCC MYA-4627 / FGSC 10392)</name>
    <name type="common">White button mushroom</name>
    <dbReference type="NCBI Taxonomy" id="597362"/>
    <lineage>
        <taxon>Eukaryota</taxon>
        <taxon>Fungi</taxon>
        <taxon>Dikarya</taxon>
        <taxon>Basidiomycota</taxon>
        <taxon>Agaricomycotina</taxon>
        <taxon>Agaricomycetes</taxon>
        <taxon>Agaricomycetidae</taxon>
        <taxon>Agaricales</taxon>
        <taxon>Agaricineae</taxon>
        <taxon>Agaricaceae</taxon>
        <taxon>Agaricus</taxon>
    </lineage>
</organism>
<dbReference type="GeneID" id="18832492"/>
<dbReference type="InParanoid" id="K5VTL3"/>
<dbReference type="EMBL" id="JH971394">
    <property type="protein sequence ID" value="EKM77809.1"/>
    <property type="molecule type" value="Genomic_DNA"/>
</dbReference>
<dbReference type="KEGG" id="abp:AGABI1DRAFT93144"/>
<dbReference type="HOGENOM" id="CLU_1712731_0_0_1"/>
<reference evidence="2" key="1">
    <citation type="journal article" date="2012" name="Proc. Natl. Acad. Sci. U.S.A.">
        <title>Genome sequence of the button mushroom Agaricus bisporus reveals mechanisms governing adaptation to a humic-rich ecological niche.</title>
        <authorList>
            <person name="Morin E."/>
            <person name="Kohler A."/>
            <person name="Baker A.R."/>
            <person name="Foulongne-Oriol M."/>
            <person name="Lombard V."/>
            <person name="Nagy L.G."/>
            <person name="Ohm R.A."/>
            <person name="Patyshakuliyeva A."/>
            <person name="Brun A."/>
            <person name="Aerts A.L."/>
            <person name="Bailey A.M."/>
            <person name="Billette C."/>
            <person name="Coutinho P.M."/>
            <person name="Deakin G."/>
            <person name="Doddapaneni H."/>
            <person name="Floudas D."/>
            <person name="Grimwood J."/>
            <person name="Hilden K."/>
            <person name="Kuees U."/>
            <person name="LaButti K.M."/>
            <person name="Lapidus A."/>
            <person name="Lindquist E.A."/>
            <person name="Lucas S.M."/>
            <person name="Murat C."/>
            <person name="Riley R.W."/>
            <person name="Salamov A.A."/>
            <person name="Schmutz J."/>
            <person name="Subramanian V."/>
            <person name="Woesten H.A.B."/>
            <person name="Xu J."/>
            <person name="Eastwood D.C."/>
            <person name="Foster G.D."/>
            <person name="Sonnenberg A.S."/>
            <person name="Cullen D."/>
            <person name="de Vries R.P."/>
            <person name="Lundell T."/>
            <person name="Hibbett D.S."/>
            <person name="Henrissat B."/>
            <person name="Burton K.S."/>
            <person name="Kerrigan R.W."/>
            <person name="Challen M.P."/>
            <person name="Grigoriev I.V."/>
            <person name="Martin F."/>
        </authorList>
    </citation>
    <scope>NUCLEOTIDE SEQUENCE [LARGE SCALE GENOMIC DNA]</scope>
    <source>
        <strain evidence="2">JB137-S8 / ATCC MYA-4627 / FGSC 10392</strain>
    </source>
</reference>
<dbReference type="RefSeq" id="XP_007331649.1">
    <property type="nucleotide sequence ID" value="XM_007331587.1"/>
</dbReference>
<gene>
    <name evidence="1" type="ORF">AGABI1DRAFT_93144</name>
</gene>
<evidence type="ECO:0000313" key="1">
    <source>
        <dbReference type="EMBL" id="EKM77809.1"/>
    </source>
</evidence>
<keyword evidence="2" id="KW-1185">Reference proteome</keyword>